<name>A0A2S2DSW3_9BACT</name>
<dbReference type="Gene3D" id="1.20.120.1200">
    <property type="entry name" value="NADH-ubiquinone/plastoquinone oxidoreductase chain 6, subunit NuoJ"/>
    <property type="match status" value="1"/>
</dbReference>
<evidence type="ECO:0000256" key="3">
    <source>
        <dbReference type="SAM" id="SignalP"/>
    </source>
</evidence>
<dbReference type="InterPro" id="IPR042106">
    <property type="entry name" value="Nuo/plastoQ_OxRdtase_6_NuoJ"/>
</dbReference>
<sequence length="173" mass="18703">MNPMIASFLVLAGLTSASALAMVWTKNLLHAALAMFMCMLGLAGLYVMAYADVMAVAHLLIYVGGVLILILFGIMLTQNPRANVSETQNDLWTKQSGRFWALSISLSIFLGLIGILTRSMSSFSIASGEIQRSSKLTHLGLALLTEYSFAFELSGVFLLIALVGATYIAKHHE</sequence>
<feature type="transmembrane region" description="Helical" evidence="2">
    <location>
        <begin position="31"/>
        <end position="49"/>
    </location>
</feature>
<feature type="transmembrane region" description="Helical" evidence="2">
    <location>
        <begin position="136"/>
        <end position="169"/>
    </location>
</feature>
<dbReference type="EC" id="7.1.1.-" evidence="2"/>
<dbReference type="GO" id="GO:0005886">
    <property type="term" value="C:plasma membrane"/>
    <property type="evidence" value="ECO:0007669"/>
    <property type="project" value="UniProtKB-SubCell"/>
</dbReference>
<dbReference type="PANTHER" id="PTHR33269">
    <property type="entry name" value="NADH-UBIQUINONE OXIDOREDUCTASE CHAIN 6"/>
    <property type="match status" value="1"/>
</dbReference>
<reference evidence="5" key="1">
    <citation type="submission" date="2018-05" db="EMBL/GenBank/DDBJ databases">
        <title>Pseudarcicella sp. HME7025 Genome sequencing and assembly.</title>
        <authorList>
            <person name="Kim H."/>
            <person name="Kang H."/>
            <person name="Joh K."/>
        </authorList>
    </citation>
    <scope>NUCLEOTIDE SEQUENCE [LARGE SCALE GENOMIC DNA]</scope>
    <source>
        <strain evidence="5">HME7025</strain>
    </source>
</reference>
<keyword evidence="4" id="KW-0830">Ubiquinone</keyword>
<feature type="chain" id="PRO_5015504561" description="NADH-quinone oxidoreductase subunit J" evidence="3">
    <location>
        <begin position="22"/>
        <end position="173"/>
    </location>
</feature>
<evidence type="ECO:0000313" key="4">
    <source>
        <dbReference type="EMBL" id="AWL08392.1"/>
    </source>
</evidence>
<dbReference type="RefSeq" id="WP_109322146.1">
    <property type="nucleotide sequence ID" value="NZ_CP029346.1"/>
</dbReference>
<dbReference type="InterPro" id="IPR001457">
    <property type="entry name" value="NADH_UbQ/plastoQ_OxRdtase_su6"/>
</dbReference>
<keyword evidence="2" id="KW-1003">Cell membrane</keyword>
<keyword evidence="2" id="KW-1133">Transmembrane helix</keyword>
<feature type="transmembrane region" description="Helical" evidence="2">
    <location>
        <begin position="97"/>
        <end position="116"/>
    </location>
</feature>
<comment type="catalytic activity">
    <reaction evidence="2">
        <text>a quinone + NADH + 5 H(+)(in) = a quinol + NAD(+) + 4 H(+)(out)</text>
        <dbReference type="Rhea" id="RHEA:57888"/>
        <dbReference type="ChEBI" id="CHEBI:15378"/>
        <dbReference type="ChEBI" id="CHEBI:24646"/>
        <dbReference type="ChEBI" id="CHEBI:57540"/>
        <dbReference type="ChEBI" id="CHEBI:57945"/>
        <dbReference type="ChEBI" id="CHEBI:132124"/>
    </reaction>
</comment>
<dbReference type="GO" id="GO:0048038">
    <property type="term" value="F:quinone binding"/>
    <property type="evidence" value="ECO:0007669"/>
    <property type="project" value="UniProtKB-UniRule"/>
</dbReference>
<dbReference type="GO" id="GO:0008137">
    <property type="term" value="F:NADH dehydrogenase (ubiquinone) activity"/>
    <property type="evidence" value="ECO:0007669"/>
    <property type="project" value="UniProtKB-UniRule"/>
</dbReference>
<feature type="transmembrane region" description="Helical" evidence="2">
    <location>
        <begin position="56"/>
        <end position="77"/>
    </location>
</feature>
<dbReference type="KEGG" id="psez:HME7025_00520"/>
<keyword evidence="2" id="KW-0874">Quinone</keyword>
<keyword evidence="5" id="KW-1185">Reference proteome</keyword>
<keyword evidence="2" id="KW-0520">NAD</keyword>
<proteinExistence type="inferred from homology"/>
<dbReference type="PANTHER" id="PTHR33269:SF17">
    <property type="entry name" value="NADH-UBIQUINONE OXIDOREDUCTASE CHAIN 6"/>
    <property type="match status" value="1"/>
</dbReference>
<keyword evidence="3" id="KW-0732">Signal</keyword>
<dbReference type="AlphaFoldDB" id="A0A2S2DSW3"/>
<evidence type="ECO:0000256" key="1">
    <source>
        <dbReference type="ARBA" id="ARBA00005698"/>
    </source>
</evidence>
<keyword evidence="2" id="KW-0812">Transmembrane</keyword>
<comment type="caution">
    <text evidence="2">Lacks conserved residue(s) required for the propagation of feature annotation.</text>
</comment>
<comment type="function">
    <text evidence="2">NDH-1 shuttles electrons from NADH, via FMN and iron-sulfur (Fe-S) centers, to quinones in the respiratory chain. Couples the redox reaction to proton translocation (for every two electrons transferred, four hydrogen ions are translocated across the cytoplasmic membrane), and thus conserves the redox energy in a proton gradient.</text>
</comment>
<dbReference type="OrthoDB" id="981464at2"/>
<dbReference type="Pfam" id="PF00499">
    <property type="entry name" value="Oxidored_q3"/>
    <property type="match status" value="1"/>
</dbReference>
<organism evidence="4 5">
    <name type="scientific">Aquirufa nivalisilvae</name>
    <dbReference type="NCBI Taxonomy" id="2516557"/>
    <lineage>
        <taxon>Bacteria</taxon>
        <taxon>Pseudomonadati</taxon>
        <taxon>Bacteroidota</taxon>
        <taxon>Cytophagia</taxon>
        <taxon>Cytophagales</taxon>
        <taxon>Flectobacillaceae</taxon>
        <taxon>Aquirufa</taxon>
    </lineage>
</organism>
<comment type="similarity">
    <text evidence="1 2">Belongs to the complex I subunit 6 family.</text>
</comment>
<protein>
    <recommendedName>
        <fullName evidence="2">NADH-quinone oxidoreductase subunit J</fullName>
        <ecNumber evidence="2">7.1.1.-</ecNumber>
    </recommendedName>
</protein>
<comment type="subcellular location">
    <subcellularLocation>
        <location evidence="2">Cell membrane</location>
        <topology evidence="2">Multi-pass membrane protein</topology>
    </subcellularLocation>
</comment>
<accession>A0A2S2DSW3</accession>
<dbReference type="Proteomes" id="UP000245468">
    <property type="component" value="Chromosome"/>
</dbReference>
<feature type="signal peptide" evidence="3">
    <location>
        <begin position="1"/>
        <end position="21"/>
    </location>
</feature>
<evidence type="ECO:0000313" key="5">
    <source>
        <dbReference type="Proteomes" id="UP000245468"/>
    </source>
</evidence>
<keyword evidence="2" id="KW-0472">Membrane</keyword>
<gene>
    <name evidence="4" type="primary">ndhG</name>
    <name evidence="4" type="ORF">HME7025_00520</name>
</gene>
<dbReference type="EMBL" id="CP029346">
    <property type="protein sequence ID" value="AWL08392.1"/>
    <property type="molecule type" value="Genomic_DNA"/>
</dbReference>
<evidence type="ECO:0000256" key="2">
    <source>
        <dbReference type="RuleBase" id="RU004429"/>
    </source>
</evidence>